<dbReference type="GO" id="GO:0015627">
    <property type="term" value="C:type II protein secretion system complex"/>
    <property type="evidence" value="ECO:0007669"/>
    <property type="project" value="UniProtKB-UniRule"/>
</dbReference>
<dbReference type="EMBL" id="LK391969">
    <property type="protein sequence ID" value="CEF25746.1"/>
    <property type="molecule type" value="Genomic_DNA"/>
</dbReference>
<evidence type="ECO:0000256" key="7">
    <source>
        <dbReference type="ARBA" id="ARBA00022989"/>
    </source>
</evidence>
<dbReference type="Pfam" id="PF07963">
    <property type="entry name" value="N_methyl"/>
    <property type="match status" value="1"/>
</dbReference>
<keyword evidence="3" id="KW-1003">Cell membrane</keyword>
<comment type="PTM">
    <text evidence="9">Cleaved by prepilin peptidase.</text>
</comment>
<keyword evidence="5 9" id="KW-0997">Cell inner membrane</keyword>
<dbReference type="InterPro" id="IPR012902">
    <property type="entry name" value="N_methyl_site"/>
</dbReference>
<dbReference type="GO" id="GO:0015628">
    <property type="term" value="P:protein secretion by the type II secretion system"/>
    <property type="evidence" value="ECO:0007669"/>
    <property type="project" value="UniProtKB-UniRule"/>
</dbReference>
<evidence type="ECO:0000313" key="11">
    <source>
        <dbReference type="EMBL" id="CEA02149.1"/>
    </source>
</evidence>
<evidence type="ECO:0000256" key="3">
    <source>
        <dbReference type="ARBA" id="ARBA00022475"/>
    </source>
</evidence>
<dbReference type="PROSITE" id="PS00409">
    <property type="entry name" value="PROKAR_NTER_METHYL"/>
    <property type="match status" value="1"/>
</dbReference>
<evidence type="ECO:0000259" key="10">
    <source>
        <dbReference type="Pfam" id="PF02501"/>
    </source>
</evidence>
<evidence type="ECO:0000256" key="5">
    <source>
        <dbReference type="ARBA" id="ARBA00022519"/>
    </source>
</evidence>
<feature type="transmembrane region" description="Helical" evidence="9">
    <location>
        <begin position="12"/>
        <end position="33"/>
    </location>
</feature>
<evidence type="ECO:0000256" key="2">
    <source>
        <dbReference type="ARBA" id="ARBA00008358"/>
    </source>
</evidence>
<dbReference type="PANTHER" id="PTHR38779">
    <property type="entry name" value="TYPE II SECRETION SYSTEM PROTEIN I-RELATED"/>
    <property type="match status" value="1"/>
</dbReference>
<dbReference type="InterPro" id="IPR045584">
    <property type="entry name" value="Pilin-like"/>
</dbReference>
<dbReference type="OrthoDB" id="6121517at2"/>
<name>A0A078M798_9PSED</name>
<comment type="function">
    <text evidence="9">Component of the type II secretion system required for the energy-dependent secretion of extracellular factors such as proteases and toxins from the periplasm.</text>
</comment>
<evidence type="ECO:0000256" key="1">
    <source>
        <dbReference type="ARBA" id="ARBA00004377"/>
    </source>
</evidence>
<dbReference type="NCBIfam" id="TIGR02532">
    <property type="entry name" value="IV_pilin_GFxxxE"/>
    <property type="match status" value="1"/>
</dbReference>
<comment type="subunit">
    <text evidence="9">Type II secretion is composed of four main components: the outer membrane complex, the inner membrane complex, the cytoplasmic secretion ATPase and the periplasm-spanning pseudopilus.</text>
</comment>
<dbReference type="EMBL" id="LM997413">
    <property type="protein sequence ID" value="CEA02149.1"/>
    <property type="molecule type" value="Genomic_DNA"/>
</dbReference>
<evidence type="ECO:0000256" key="9">
    <source>
        <dbReference type="RuleBase" id="RU368030"/>
    </source>
</evidence>
<dbReference type="AlphaFoldDB" id="A0A078M798"/>
<accession>A0A078M798</accession>
<comment type="similarity">
    <text evidence="2 9">Belongs to the GSP I family.</text>
</comment>
<dbReference type="Pfam" id="PF02501">
    <property type="entry name" value="T2SSI"/>
    <property type="match status" value="1"/>
</dbReference>
<evidence type="ECO:0000256" key="4">
    <source>
        <dbReference type="ARBA" id="ARBA00022481"/>
    </source>
</evidence>
<dbReference type="PATRIC" id="fig|1461581.3.peg.647"/>
<evidence type="ECO:0000256" key="8">
    <source>
        <dbReference type="ARBA" id="ARBA00023136"/>
    </source>
</evidence>
<keyword evidence="6 9" id="KW-0812">Transmembrane</keyword>
<keyword evidence="7 9" id="KW-1133">Transmembrane helix</keyword>
<comment type="subcellular location">
    <subcellularLocation>
        <location evidence="1 9">Cell inner membrane</location>
        <topology evidence="1 9">Single-pass membrane protein</topology>
    </subcellularLocation>
</comment>
<evidence type="ECO:0000256" key="6">
    <source>
        <dbReference type="ARBA" id="ARBA00022692"/>
    </source>
</evidence>
<dbReference type="Gene3D" id="3.30.1300.30">
    <property type="entry name" value="GSPII I/J protein-like"/>
    <property type="match status" value="1"/>
</dbReference>
<keyword evidence="4 9" id="KW-0488">Methylation</keyword>
<sequence>MPFPSKTKGEAGFTLLEVLVALTILAVALAALVKTGADHARNTAYLQERTLAHWAGQNLLTEYQTGMRAIAEGGRTGEVTMGSYRFGFAVEMSDYTATSPFPLPAVKRVDVRLWLADRGEDAQRATASGFMLP</sequence>
<reference evidence="11" key="1">
    <citation type="submission" date="2014-07" db="EMBL/GenBank/DDBJ databases">
        <authorList>
            <person name="Urmite Genomes Urmite Genomes"/>
        </authorList>
    </citation>
    <scope>NUCLEOTIDE SEQUENCE</scope>
    <source>
        <strain evidence="11">12M76_air</strain>
    </source>
</reference>
<feature type="domain" description="Type II secretion system protein GspI C-terminal" evidence="10">
    <location>
        <begin position="46"/>
        <end position="130"/>
    </location>
</feature>
<dbReference type="NCBIfam" id="TIGR01707">
    <property type="entry name" value="gspI"/>
    <property type="match status" value="1"/>
</dbReference>
<organism evidence="11">
    <name type="scientific">Pseudomonas saudimassiliensis</name>
    <dbReference type="NCBI Taxonomy" id="1461581"/>
    <lineage>
        <taxon>Bacteria</taxon>
        <taxon>Pseudomonadati</taxon>
        <taxon>Pseudomonadota</taxon>
        <taxon>Gammaproteobacteria</taxon>
        <taxon>Pseudomonadales</taxon>
        <taxon>Pseudomonadaceae</taxon>
        <taxon>Pseudomonas</taxon>
    </lineage>
</organism>
<dbReference type="RefSeq" id="WP_044498309.1">
    <property type="nucleotide sequence ID" value="NZ_LK391969.1"/>
</dbReference>
<protein>
    <recommendedName>
        <fullName evidence="9">Type II secretion system protein I</fullName>
        <shortName evidence="9">T2SS minor pseudopilin I</shortName>
    </recommendedName>
</protein>
<proteinExistence type="inferred from homology"/>
<dbReference type="InterPro" id="IPR003413">
    <property type="entry name" value="T2SS_GspI_C"/>
</dbReference>
<dbReference type="SUPFAM" id="SSF54523">
    <property type="entry name" value="Pili subunits"/>
    <property type="match status" value="1"/>
</dbReference>
<keyword evidence="8 9" id="KW-0472">Membrane</keyword>
<dbReference type="InterPro" id="IPR010052">
    <property type="entry name" value="T2SS_protein-GspI"/>
</dbReference>
<gene>
    <name evidence="11" type="primary">gspI3</name>
    <name evidence="11" type="ORF">BN1049_00661</name>
</gene>
<dbReference type="PANTHER" id="PTHR38779:SF2">
    <property type="entry name" value="TYPE II SECRETION SYSTEM PROTEIN I-RELATED"/>
    <property type="match status" value="1"/>
</dbReference>
<dbReference type="GO" id="GO:0005886">
    <property type="term" value="C:plasma membrane"/>
    <property type="evidence" value="ECO:0007669"/>
    <property type="project" value="UniProtKB-SubCell"/>
</dbReference>